<dbReference type="RefSeq" id="WP_030254442.1">
    <property type="nucleotide sequence ID" value="NZ_JBHEZZ010000009.1"/>
</dbReference>
<protein>
    <submittedName>
        <fullName evidence="1">Uncharacterized protein</fullName>
    </submittedName>
</protein>
<keyword evidence="2" id="KW-1185">Reference proteome</keyword>
<evidence type="ECO:0000313" key="2">
    <source>
        <dbReference type="Proteomes" id="UP001592528"/>
    </source>
</evidence>
<sequence length="63" mass="6841">MDAGGEPTILSTKEPMVLIAQLTLFPPKGETYRLEAPVELIDLGKPDIIAARITVFDCKWGGL</sequence>
<evidence type="ECO:0000313" key="1">
    <source>
        <dbReference type="EMBL" id="MFC1403256.1"/>
    </source>
</evidence>
<accession>A0ABV6UP91</accession>
<dbReference type="EMBL" id="JBHEZZ010000009">
    <property type="protein sequence ID" value="MFC1403256.1"/>
    <property type="molecule type" value="Genomic_DNA"/>
</dbReference>
<reference evidence="1 2" key="1">
    <citation type="submission" date="2024-09" db="EMBL/GenBank/DDBJ databases">
        <authorList>
            <person name="Lee S.D."/>
        </authorList>
    </citation>
    <scope>NUCLEOTIDE SEQUENCE [LARGE SCALE GENOMIC DNA]</scope>
    <source>
        <strain evidence="1 2">N1-5</strain>
    </source>
</reference>
<proteinExistence type="predicted"/>
<name>A0ABV6UP91_9ACTN</name>
<comment type="caution">
    <text evidence="1">The sequence shown here is derived from an EMBL/GenBank/DDBJ whole genome shotgun (WGS) entry which is preliminary data.</text>
</comment>
<gene>
    <name evidence="1" type="ORF">ACEZDJ_18355</name>
</gene>
<dbReference type="Proteomes" id="UP001592528">
    <property type="component" value="Unassembled WGS sequence"/>
</dbReference>
<organism evidence="1 2">
    <name type="scientific">Streptacidiphilus cavernicola</name>
    <dbReference type="NCBI Taxonomy" id="3342716"/>
    <lineage>
        <taxon>Bacteria</taxon>
        <taxon>Bacillati</taxon>
        <taxon>Actinomycetota</taxon>
        <taxon>Actinomycetes</taxon>
        <taxon>Kitasatosporales</taxon>
        <taxon>Streptomycetaceae</taxon>
        <taxon>Streptacidiphilus</taxon>
    </lineage>
</organism>